<proteinExistence type="predicted"/>
<dbReference type="EMBL" id="JBHTMV010000002">
    <property type="protein sequence ID" value="MFD1292608.1"/>
    <property type="molecule type" value="Genomic_DNA"/>
</dbReference>
<reference evidence="2" key="1">
    <citation type="journal article" date="2019" name="Int. J. Syst. Evol. Microbiol.">
        <title>The Global Catalogue of Microorganisms (GCM) 10K type strain sequencing project: providing services to taxonomists for standard genome sequencing and annotation.</title>
        <authorList>
            <consortium name="The Broad Institute Genomics Platform"/>
            <consortium name="The Broad Institute Genome Sequencing Center for Infectious Disease"/>
            <person name="Wu L."/>
            <person name="Ma J."/>
        </authorList>
    </citation>
    <scope>NUCLEOTIDE SEQUENCE [LARGE SCALE GENOMIC DNA]</scope>
    <source>
        <strain evidence="2">CCUG 62221</strain>
    </source>
</reference>
<accession>A0ABW3WKA7</accession>
<protein>
    <submittedName>
        <fullName evidence="1">DNA phosphorothioation-dependent restriction protein DptG</fullName>
    </submittedName>
</protein>
<organism evidence="1 2">
    <name type="scientific">Lutibacter holmesii</name>
    <dbReference type="NCBI Taxonomy" id="1137985"/>
    <lineage>
        <taxon>Bacteria</taxon>
        <taxon>Pseudomonadati</taxon>
        <taxon>Bacteroidota</taxon>
        <taxon>Flavobacteriia</taxon>
        <taxon>Flavobacteriales</taxon>
        <taxon>Flavobacteriaceae</taxon>
        <taxon>Lutibacter</taxon>
    </lineage>
</organism>
<dbReference type="InterPro" id="IPR017645">
    <property type="entry name" value="Dnd_assoc_1"/>
</dbReference>
<evidence type="ECO:0000313" key="1">
    <source>
        <dbReference type="EMBL" id="MFD1292608.1"/>
    </source>
</evidence>
<dbReference type="Proteomes" id="UP001597241">
    <property type="component" value="Unassembled WGS sequence"/>
</dbReference>
<sequence>MMNIELKEDGKDGLNKLYFKGGKFSHVTGSKLKFLPFSTKYNKGCKSDFSVFQGVVGECFRISNDKQFNKELIKDKENSFKTKLKKHILEEVLKKVDTEQPEDFKEVIINLFFEEDGDLIKFNKKMLSYMHFIKEHAILKETSKFFYDIFLNTKILNNKDLVKSENDNLFYKLIIESLPELEDKPKVKTSLKYTNVFDEITELFLSDFNTLSNREDLFLEHIEDLFKYYYFFYLSQTAICLNNFGESKVIKPICYSMDWETLSETRRSYNFGWKHTLLDLENLFSHANTLELLNYISINDEKIGDYANIVERYKKLSESEAKDFILKINELSEFYKPQIESLKSPFKMGKNWLDCEKSLSNRLAAKKFNNDIQVEIYSLFYRIDYQFKNSQRDKPYKDYSNWLIDFFKSNYTKFRGRLGYTTSINQETLLFLTKICINNKDKIRLKSLWRKLEQRGISFDETSKVEIVKLFERINLLEKKSDSGDAQYVKSII</sequence>
<gene>
    <name evidence="1" type="primary">dptG</name>
    <name evidence="1" type="ORF">ACFQ5N_02060</name>
</gene>
<evidence type="ECO:0000313" key="2">
    <source>
        <dbReference type="Proteomes" id="UP001597241"/>
    </source>
</evidence>
<dbReference type="NCBIfam" id="TIGR03236">
    <property type="entry name" value="dnd_assoc_1"/>
    <property type="match status" value="1"/>
</dbReference>
<dbReference type="RefSeq" id="WP_386807308.1">
    <property type="nucleotide sequence ID" value="NZ_JBHTMV010000002.1"/>
</dbReference>
<comment type="caution">
    <text evidence="1">The sequence shown here is derived from an EMBL/GenBank/DDBJ whole genome shotgun (WGS) entry which is preliminary data.</text>
</comment>
<name>A0ABW3WKA7_9FLAO</name>
<keyword evidence="2" id="KW-1185">Reference proteome</keyword>